<feature type="domain" description="DUF5801" evidence="2">
    <location>
        <begin position="1035"/>
        <end position="1190"/>
    </location>
</feature>
<feature type="domain" description="DUF5801" evidence="2">
    <location>
        <begin position="1403"/>
        <end position="1542"/>
    </location>
</feature>
<feature type="compositionally biased region" description="Polar residues" evidence="1">
    <location>
        <begin position="223"/>
        <end position="237"/>
    </location>
</feature>
<comment type="caution">
    <text evidence="3">The sequence shown here is derived from an EMBL/GenBank/DDBJ whole genome shotgun (WGS) entry which is preliminary data.</text>
</comment>
<proteinExistence type="predicted"/>
<protein>
    <submittedName>
        <fullName evidence="3">VCBS domain-containing protein</fullName>
    </submittedName>
</protein>
<organism evidence="3 4">
    <name type="scientific">Bradyrhizobium quebecense</name>
    <dbReference type="NCBI Taxonomy" id="2748629"/>
    <lineage>
        <taxon>Bacteria</taxon>
        <taxon>Pseudomonadati</taxon>
        <taxon>Pseudomonadota</taxon>
        <taxon>Alphaproteobacteria</taxon>
        <taxon>Hyphomicrobiales</taxon>
        <taxon>Nitrobacteraceae</taxon>
        <taxon>Bradyrhizobium</taxon>
    </lineage>
</organism>
<dbReference type="Pfam" id="PF19116">
    <property type="entry name" value="DUF5801"/>
    <property type="match status" value="7"/>
</dbReference>
<dbReference type="InterPro" id="IPR010221">
    <property type="entry name" value="VCBS_dom"/>
</dbReference>
<evidence type="ECO:0000313" key="3">
    <source>
        <dbReference type="EMBL" id="MBO1430721.1"/>
    </source>
</evidence>
<feature type="domain" description="DUF5801" evidence="2">
    <location>
        <begin position="686"/>
        <end position="841"/>
    </location>
</feature>
<keyword evidence="4" id="KW-1185">Reference proteome</keyword>
<sequence>MVGVVHTAFGCGTIARARGIALQAVAGDPVCQGDVIEIAAGGRVEIRLIDGTVLNLPTGTRLELGDLARNLAHDSASAPGLFAKARSIFRIIGSRLTGSAVLTADTPVGPVRASGLGMLTFAALTFSLLENARAAEPNVTFLDDDTINYKDLHHGVFELVTKEAIPRHIVVDDPGVTIILSPRGSSVGVNQVTNSPAHMEELRDAQQQTLGNYAKGIWAKGSGQPTQDGSSLLQPINFSEPDPPLVPNQLGPLPQTVLPFIVFLTPPPRAPILNLGAAPTEDDTPAFDKFNVASGTFSAISFDGALTFGVSGGVAGNTVLGQRTYNISSVGAFGTLYLNSSSGAYTFVPNNNAINALKVNAIQSFIITVTDGSLSTSESFNITIIGVDDASIISGVTSGSVVGVAGVSGTSPGLFIATGMLTDTDVDDPANTFTAVATPTASAGGYGSFTITTAGAWTYTLDIANSAIQGLKVGDVLTDSFTVTTIGGTPEIITITIHGPLIGAGTAPSLTLSETHLTATALDDNIAGSAPNAALTTISADFSAAFNTANGLSGTTVSYEMTIAGGNGAASGLIDSHTGLADLLVLNGTTIEGRVGAIDGTLAFTIALDPVTGRVTFTEYRAVKQPLGTGPDTGEGAALATGAVTLYAIVTNDAGELQFVTLDLGNRLTITDDGPSIRTNQTTPSLTLSETHLTATALDDNIAGSAPDAALMTTSADFSAAFSPVQGADGATIRYALAIAGGNGTASGLTDSHTGLADVLVLNGNTIEGHVGTTGGTLAFTITLDPATGRVTFTDYRAVSQPFGTDPDGGEAVSLTAGIVSLIATITDNDGDFQSARLDLGSRLSISDDGPTIKTNGTAPSLTLSESHLTATPLDDNIAGSAPDLTLTTTSADFSTAFTSIQGADGATIRYALTITGGNGTASGLIDSHTGLADVLVLNGNTIEGHVGTTTGTLAFSIVLNPVTGQVTFTEYRAVKQSADGSGEGVTLCAGVVNLVTTITDKDGDFQNASLDLGTQLTITGDNPSINTNGTTPSLTLSETHLTATAFDDNIAGSAPNAGLTTTSADFSTAFSSVQGANGATIGYALTITGGNGTASGLTDSHTGLADMLVLNGNTVEGHVGGTSGALAFTITVNPATGLVTFTEYRAVKQPLGTSPDNGEGIALGTGLVNLVATITDNDGNFQSASLDLGTQLTMTDDGPSIRANGTTPSLSLSETHLTATVFDDNIAGSVPNAAQTTTSADFSTAFTSVQGADGATIAYALTIASGDGTASGLIDSHTGLADLLVLNGNTIEGHVGATNGTLAFTITIDPATGLVTFTEYRAVKQPFGTSPDGGEGVALAAGIVGLTATITDKDGDFQSASLDLGTQLTITDDGPSIRANGATPSLSLSETHLTATVFDDNIAGSVANAALTTTSTNFSTAFTSVQGADGAAINYALTITGGSGTPSGLVDSHTGLADLLVLNGNTIEGHVGAINGTLAFTITIDPVTGLVTFTEYRAVKQPLGSSPDSGEGVTLGVGLVNLVATITDKDGDFQSASLDLGRQLTITDDGPSITATGTVPSLTLSETRLTATTLDNNVAGSAPDASQTMTSADFSMAFTSVQGADGASIGYALTISGGDGTLSGLIDSHTGLADVLVLNGDTIEGHVGATNGTLAFTIEVDPATGLVTFTEFRAVTQPLGSSPDTGEGVALAAGTINLVATITDKDGDFQSASLDLGKQLTITDDGPTIGGFPETAITGQDNQIVNGTYNINFGADGDGAMFVGIHNGAVGSTGYDLATSSLGGGITSVHVTGNGDDYTFYYSTHALSGGVELDAYLADSGGLLADPYFKLMINPDGTYSFDLESVDVLKQVTVTGSTFGASGGGTPSLTAPDGELVITGSSSSGQALDVKASNNGIAVGDTGLSMDPAEQLNLAFSQEQPQISFIFTQWQGNGTASVIFKVLDGNTDVHDFNIDVPKPSGGTTNVVVQETTDASLLDTFKFDSTTTTYTLYVGTAFNKVQVDYDHAASGNATFTVNNITYNEKTTIPSTDLLFDVSATDRDGDTAATSLQVDIHGLTTGAATAMLGVQHDLIV</sequence>
<feature type="region of interest" description="Disordered" evidence="1">
    <location>
        <begin position="218"/>
        <end position="238"/>
    </location>
</feature>
<gene>
    <name evidence="3" type="ORF">J4P68_14900</name>
</gene>
<dbReference type="NCBIfam" id="TIGR01965">
    <property type="entry name" value="VCBS_repeat"/>
    <property type="match status" value="2"/>
</dbReference>
<dbReference type="InterPro" id="IPR013783">
    <property type="entry name" value="Ig-like_fold"/>
</dbReference>
<feature type="domain" description="DUF5801" evidence="2">
    <location>
        <begin position="1233"/>
        <end position="1366"/>
    </location>
</feature>
<evidence type="ECO:0000259" key="2">
    <source>
        <dbReference type="Pfam" id="PF19116"/>
    </source>
</evidence>
<evidence type="ECO:0000313" key="4">
    <source>
        <dbReference type="Proteomes" id="UP000692816"/>
    </source>
</evidence>
<evidence type="ECO:0000256" key="1">
    <source>
        <dbReference type="SAM" id="MobiDB-lite"/>
    </source>
</evidence>
<reference evidence="3" key="1">
    <citation type="journal article" date="2021" name="Int. J. Syst. Evol. Microbiol.">
        <title>Bradyrhizobium septentrionale sp. nov. (sv. septentrionale) and Bradyrhizobium quebecense sp. nov. (sv. septentrionale) associated with legumes native to Canada possess rearranged symbiosis genes and numerous insertion sequences.</title>
        <authorList>
            <person name="Bromfield E.S.P."/>
            <person name="Cloutier S."/>
        </authorList>
    </citation>
    <scope>NUCLEOTIDE SEQUENCE</scope>
    <source>
        <strain evidence="3">12S5</strain>
    </source>
</reference>
<feature type="domain" description="DUF5801" evidence="2">
    <location>
        <begin position="1563"/>
        <end position="1718"/>
    </location>
</feature>
<dbReference type="Gene3D" id="2.60.40.10">
    <property type="entry name" value="Immunoglobulins"/>
    <property type="match status" value="1"/>
</dbReference>
<dbReference type="Proteomes" id="UP000692816">
    <property type="component" value="Unassembled WGS sequence"/>
</dbReference>
<name>A0ABS3MGW3_9BRAD</name>
<dbReference type="InterPro" id="IPR043824">
    <property type="entry name" value="DUF5801"/>
</dbReference>
<accession>A0ABS3MGW3</accession>
<feature type="domain" description="DUF5801" evidence="2">
    <location>
        <begin position="510"/>
        <end position="665"/>
    </location>
</feature>
<dbReference type="RefSeq" id="WP_207833448.1">
    <property type="nucleotide sequence ID" value="NZ_CP088282.1"/>
</dbReference>
<feature type="domain" description="DUF5801" evidence="2">
    <location>
        <begin position="862"/>
        <end position="1014"/>
    </location>
</feature>
<dbReference type="EMBL" id="JAGEPA010000001">
    <property type="protein sequence ID" value="MBO1430721.1"/>
    <property type="molecule type" value="Genomic_DNA"/>
</dbReference>